<dbReference type="GO" id="GO:0008926">
    <property type="term" value="F:mannitol-1-phosphate 5-dehydrogenase activity"/>
    <property type="evidence" value="ECO:0007669"/>
    <property type="project" value="UniProtKB-EC"/>
</dbReference>
<evidence type="ECO:0000259" key="8">
    <source>
        <dbReference type="Pfam" id="PF08125"/>
    </source>
</evidence>
<dbReference type="PRINTS" id="PR00084">
    <property type="entry name" value="MTLDHDRGNASE"/>
</dbReference>
<dbReference type="InterPro" id="IPR008927">
    <property type="entry name" value="6-PGluconate_DH-like_C_sf"/>
</dbReference>
<dbReference type="AlphaFoldDB" id="A0A143QK59"/>
<evidence type="ECO:0000256" key="4">
    <source>
        <dbReference type="ARBA" id="ARBA00023002"/>
    </source>
</evidence>
<dbReference type="PANTHER" id="PTHR43362">
    <property type="entry name" value="MANNITOL DEHYDROGENASE DSF1-RELATED"/>
    <property type="match status" value="1"/>
</dbReference>
<dbReference type="InterPro" id="IPR013328">
    <property type="entry name" value="6PGD_dom2"/>
</dbReference>
<dbReference type="EMBL" id="CP015220">
    <property type="protein sequence ID" value="AMY23321.1"/>
    <property type="molecule type" value="Genomic_DNA"/>
</dbReference>
<protein>
    <recommendedName>
        <fullName evidence="3">Mannitol-1-phosphate 5-dehydrogenase</fullName>
        <ecNumber evidence="2">1.1.1.17</ecNumber>
    </recommendedName>
</protein>
<keyword evidence="5" id="KW-0520">NAD</keyword>
<dbReference type="InterPro" id="IPR023027">
    <property type="entry name" value="Mannitol_DH_CS"/>
</dbReference>
<comment type="similarity">
    <text evidence="1">Belongs to the mannitol dehydrogenase family.</text>
</comment>
<dbReference type="InterPro" id="IPR036291">
    <property type="entry name" value="NAD(P)-bd_dom_sf"/>
</dbReference>
<dbReference type="SUPFAM" id="SSF51735">
    <property type="entry name" value="NAD(P)-binding Rossmann-fold domains"/>
    <property type="match status" value="1"/>
</dbReference>
<evidence type="ECO:0000259" key="7">
    <source>
        <dbReference type="Pfam" id="PF01232"/>
    </source>
</evidence>
<evidence type="ECO:0000256" key="6">
    <source>
        <dbReference type="ARBA" id="ARBA00048615"/>
    </source>
</evidence>
<dbReference type="EC" id="1.1.1.17" evidence="2"/>
<evidence type="ECO:0000313" key="9">
    <source>
        <dbReference type="EMBL" id="AMY23321.1"/>
    </source>
</evidence>
<dbReference type="Gene3D" id="1.10.1040.10">
    <property type="entry name" value="N-(1-d-carboxylethyl)-l-norvaline Dehydrogenase, domain 2"/>
    <property type="match status" value="1"/>
</dbReference>
<comment type="catalytic activity">
    <reaction evidence="6">
        <text>D-mannitol 1-phosphate + NAD(+) = beta-D-fructose 6-phosphate + NADH + H(+)</text>
        <dbReference type="Rhea" id="RHEA:19661"/>
        <dbReference type="ChEBI" id="CHEBI:15378"/>
        <dbReference type="ChEBI" id="CHEBI:57540"/>
        <dbReference type="ChEBI" id="CHEBI:57634"/>
        <dbReference type="ChEBI" id="CHEBI:57945"/>
        <dbReference type="ChEBI" id="CHEBI:61381"/>
        <dbReference type="EC" id="1.1.1.17"/>
    </reaction>
</comment>
<evidence type="ECO:0000256" key="1">
    <source>
        <dbReference type="ARBA" id="ARBA00006541"/>
    </source>
</evidence>
<organism evidence="9 10">
    <name type="scientific">Rhodococcoides fascians</name>
    <name type="common">Rhodococcus fascians</name>
    <dbReference type="NCBI Taxonomy" id="1828"/>
    <lineage>
        <taxon>Bacteria</taxon>
        <taxon>Bacillati</taxon>
        <taxon>Actinomycetota</taxon>
        <taxon>Actinomycetes</taxon>
        <taxon>Mycobacteriales</taxon>
        <taxon>Nocardiaceae</taxon>
        <taxon>Rhodococcoides</taxon>
    </lineage>
</organism>
<dbReference type="SUPFAM" id="SSF48179">
    <property type="entry name" value="6-phosphogluconate dehydrogenase C-terminal domain-like"/>
    <property type="match status" value="1"/>
</dbReference>
<dbReference type="OrthoDB" id="271711at2"/>
<evidence type="ECO:0000256" key="2">
    <source>
        <dbReference type="ARBA" id="ARBA00012939"/>
    </source>
</evidence>
<dbReference type="PANTHER" id="PTHR43362:SF1">
    <property type="entry name" value="MANNITOL DEHYDROGENASE 2-RELATED"/>
    <property type="match status" value="1"/>
</dbReference>
<dbReference type="InterPro" id="IPR013118">
    <property type="entry name" value="Mannitol_DH_C"/>
</dbReference>
<evidence type="ECO:0000313" key="10">
    <source>
        <dbReference type="Proteomes" id="UP000076038"/>
    </source>
</evidence>
<dbReference type="InterPro" id="IPR050988">
    <property type="entry name" value="Mannitol_DH/Oxidoreductase"/>
</dbReference>
<name>A0A143QK59_RHOFA</name>
<dbReference type="PATRIC" id="fig|1653479.3.peg.2041"/>
<keyword evidence="10" id="KW-1185">Reference proteome</keyword>
<dbReference type="RefSeq" id="WP_063216457.1">
    <property type="nucleotide sequence ID" value="NZ_CP015220.1"/>
</dbReference>
<evidence type="ECO:0000256" key="5">
    <source>
        <dbReference type="ARBA" id="ARBA00023027"/>
    </source>
</evidence>
<reference evidence="9 10" key="1">
    <citation type="journal article" date="2016" name="Genome Announc.">
        <title>Complete Genome and Plasmid Sequences for Rhodococcus fascians D188 and Draft Sequences for Rhodococcus Isolates PBTS 1 and PBTS 2.</title>
        <authorList>
            <person name="Stamler R.A."/>
            <person name="Vereecke D."/>
            <person name="Zhang Y."/>
            <person name="Schilkey F."/>
            <person name="Devitt N."/>
            <person name="Randall J.J."/>
        </authorList>
    </citation>
    <scope>NUCLEOTIDE SEQUENCE [LARGE SCALE GENOMIC DNA]</scope>
    <source>
        <strain evidence="9 10">PBTS2</strain>
    </source>
</reference>
<dbReference type="InterPro" id="IPR013131">
    <property type="entry name" value="Mannitol_DH_N"/>
</dbReference>
<gene>
    <name evidence="9" type="primary">por_1</name>
    <name evidence="9" type="ORF">A3Q41_02019</name>
</gene>
<dbReference type="Gene3D" id="3.40.50.720">
    <property type="entry name" value="NAD(P)-binding Rossmann-like Domain"/>
    <property type="match status" value="1"/>
</dbReference>
<evidence type="ECO:0000256" key="3">
    <source>
        <dbReference type="ARBA" id="ARBA00016219"/>
    </source>
</evidence>
<feature type="domain" description="Mannitol dehydrogenase N-terminal" evidence="7">
    <location>
        <begin position="21"/>
        <end position="268"/>
    </location>
</feature>
<dbReference type="GO" id="GO:0019594">
    <property type="term" value="P:mannitol metabolic process"/>
    <property type="evidence" value="ECO:0007669"/>
    <property type="project" value="InterPro"/>
</dbReference>
<reference evidence="10" key="2">
    <citation type="submission" date="2016-04" db="EMBL/GenBank/DDBJ databases">
        <title>Complete Genome and Plasmid Sequences for Rhodococcus fascians D188 and Draft Sequences for Rhodococcus spp. Isolates PBTS 1 and PBTS 2.</title>
        <authorList>
            <person name="Stamer R."/>
            <person name="Vereecke D."/>
            <person name="Zhang Y."/>
            <person name="Schilkey F."/>
            <person name="Devitt N."/>
            <person name="Randall J."/>
        </authorList>
    </citation>
    <scope>NUCLEOTIDE SEQUENCE [LARGE SCALE GENOMIC DNA]</scope>
    <source>
        <strain evidence="10">PBTS2</strain>
    </source>
</reference>
<accession>A0A143QK59</accession>
<keyword evidence="4 9" id="KW-0560">Oxidoreductase</keyword>
<dbReference type="KEGG" id="rhs:A3Q41_02019"/>
<dbReference type="Proteomes" id="UP000076038">
    <property type="component" value="Chromosome"/>
</dbReference>
<proteinExistence type="inferred from homology"/>
<dbReference type="Pfam" id="PF01232">
    <property type="entry name" value="Mannitol_dh"/>
    <property type="match status" value="1"/>
</dbReference>
<dbReference type="InterPro" id="IPR000669">
    <property type="entry name" value="Mannitol_DH"/>
</dbReference>
<dbReference type="PROSITE" id="PS00974">
    <property type="entry name" value="MANNITOL_DHGENASE"/>
    <property type="match status" value="1"/>
</dbReference>
<dbReference type="Pfam" id="PF08125">
    <property type="entry name" value="Mannitol_dh_C"/>
    <property type="match status" value="1"/>
</dbReference>
<feature type="domain" description="Mannitol dehydrogenase C-terminal" evidence="8">
    <location>
        <begin position="277"/>
        <end position="449"/>
    </location>
</feature>
<sequence length="470" mass="50287">MTASARLSDATAEVVRPTASGIVHLGVGAFHRAHQAAFTYEAALLTGETNWGITGFTQRSNTVVDQLAPQDGLFTLVQKGTEETTATVVGSMLDVRNAAANPDAVVEAIGDPATHIVTLTVTEKGYRLDPASGRLRLDDPEIAADLAGRPPRTVAGQVVAGLARRMAGDAPLTVLCCDNLPSNGRILSELVRAFVDARGMNDGLTEWISRRVTFPSSMVDRIVPATTDEDRADNERRTGLRDDALVVCEPFRQWVIEDNFAGPRPAWERVGVQFVDDVEPWETMKLRVLNATHSVLAYLGILRGHNTIAEAVQDPELDEICRAMVLRDVAPTTAGGMDAVGYGNEVRTRFANPALKHTTRQVAMDGSQKLGPRLLGTVRDATDAGGSTDMLALAVAAWCAFVLAETEAGCALDDPLSAQLTRAGSASDLLAVESIFGSDLGPTSPFGTQVVAWTDFLRTNSLGEWKRVLV</sequence>